<comment type="caution">
    <text evidence="2">The sequence shown here is derived from an EMBL/GenBank/DDBJ whole genome shotgun (WGS) entry which is preliminary data.</text>
</comment>
<feature type="region of interest" description="Disordered" evidence="1">
    <location>
        <begin position="153"/>
        <end position="173"/>
    </location>
</feature>
<reference evidence="2 3" key="1">
    <citation type="journal article" date="2023" name="Sci. Data">
        <title>Genome assembly of the Korean intertidal mud-creeper Batillaria attramentaria.</title>
        <authorList>
            <person name="Patra A.K."/>
            <person name="Ho P.T."/>
            <person name="Jun S."/>
            <person name="Lee S.J."/>
            <person name="Kim Y."/>
            <person name="Won Y.J."/>
        </authorList>
    </citation>
    <scope>NUCLEOTIDE SEQUENCE [LARGE SCALE GENOMIC DNA]</scope>
    <source>
        <strain evidence="2">Wonlab-2016</strain>
    </source>
</reference>
<keyword evidence="3" id="KW-1185">Reference proteome</keyword>
<dbReference type="Proteomes" id="UP001519460">
    <property type="component" value="Unassembled WGS sequence"/>
</dbReference>
<dbReference type="EMBL" id="JACVVK020000261">
    <property type="protein sequence ID" value="KAK7481514.1"/>
    <property type="molecule type" value="Genomic_DNA"/>
</dbReference>
<evidence type="ECO:0000313" key="3">
    <source>
        <dbReference type="Proteomes" id="UP001519460"/>
    </source>
</evidence>
<proteinExistence type="predicted"/>
<protein>
    <submittedName>
        <fullName evidence="2">Uncharacterized protein</fullName>
    </submittedName>
</protein>
<name>A0ABD0K388_9CAEN</name>
<sequence length="173" mass="19178">MRNIFTVFVRSKTEISSFQLFAACNRDTFHATLPKKPQHFHLYVLVFASRDPRCLTLHSPASVTGPLHCGTRTVTPTGSVKFAPQGFLSNQRSTNTSPRTVRADKERSFWAVPYTDFSKDSLASGVVSWLFPEYVDCVGLCCGSLPDKALFNTSTSPPQHGPLREPENVEEPG</sequence>
<evidence type="ECO:0000313" key="2">
    <source>
        <dbReference type="EMBL" id="KAK7481514.1"/>
    </source>
</evidence>
<accession>A0ABD0K388</accession>
<evidence type="ECO:0000256" key="1">
    <source>
        <dbReference type="SAM" id="MobiDB-lite"/>
    </source>
</evidence>
<organism evidence="2 3">
    <name type="scientific">Batillaria attramentaria</name>
    <dbReference type="NCBI Taxonomy" id="370345"/>
    <lineage>
        <taxon>Eukaryota</taxon>
        <taxon>Metazoa</taxon>
        <taxon>Spiralia</taxon>
        <taxon>Lophotrochozoa</taxon>
        <taxon>Mollusca</taxon>
        <taxon>Gastropoda</taxon>
        <taxon>Caenogastropoda</taxon>
        <taxon>Sorbeoconcha</taxon>
        <taxon>Cerithioidea</taxon>
        <taxon>Batillariidae</taxon>
        <taxon>Batillaria</taxon>
    </lineage>
</organism>
<dbReference type="AlphaFoldDB" id="A0ABD0K388"/>
<gene>
    <name evidence="2" type="ORF">BaRGS_00027276</name>
</gene>